<dbReference type="STRING" id="665118.SAMN02983003_3238"/>
<dbReference type="Pfam" id="PF01728">
    <property type="entry name" value="FtsJ"/>
    <property type="match status" value="1"/>
</dbReference>
<protein>
    <submittedName>
        <fullName evidence="5">23S rRNA (Cytidine1920-2'-O)/16S rRNA (Cytidine1409-2'-O)-methyltransferase</fullName>
    </submittedName>
</protein>
<proteinExistence type="inferred from homology"/>
<evidence type="ECO:0000256" key="1">
    <source>
        <dbReference type="ARBA" id="ARBA00022884"/>
    </source>
</evidence>
<keyword evidence="6" id="KW-1185">Reference proteome</keyword>
<dbReference type="InterPro" id="IPR002942">
    <property type="entry name" value="S4_RNA-bd"/>
</dbReference>
<name>A0A1K2I161_9HYPH</name>
<dbReference type="CDD" id="cd02440">
    <property type="entry name" value="AdoMet_MTases"/>
    <property type="match status" value="1"/>
</dbReference>
<dbReference type="PANTHER" id="PTHR32319:SF0">
    <property type="entry name" value="BACTERIAL HEMOLYSIN-LIKE PROTEIN"/>
    <property type="match status" value="1"/>
</dbReference>
<dbReference type="PANTHER" id="PTHR32319">
    <property type="entry name" value="BACTERIAL HEMOLYSIN-LIKE PROTEIN"/>
    <property type="match status" value="1"/>
</dbReference>
<dbReference type="EMBL" id="FPKU01000003">
    <property type="protein sequence ID" value="SFZ86064.1"/>
    <property type="molecule type" value="Genomic_DNA"/>
</dbReference>
<keyword evidence="1 3" id="KW-0694">RNA-binding</keyword>
<dbReference type="Gene3D" id="3.10.290.10">
    <property type="entry name" value="RNA-binding S4 domain"/>
    <property type="match status" value="1"/>
</dbReference>
<gene>
    <name evidence="5" type="ORF">SAMN02983003_3238</name>
</gene>
<dbReference type="PROSITE" id="PS50889">
    <property type="entry name" value="S4"/>
    <property type="match status" value="1"/>
</dbReference>
<sequence length="246" mass="25824">MERQRLDRALEARGLIQSRARARDAILRGTVQVNGVIATKPHQPIAESDIITLDDAAAAYVSRAALKLIAGLDAGDVAVAGRTCLDVGSSTGGFTQVLVERGAARIYAVDVGQDQLHQKLRSLPQVISLESQNARALDRALVPDPIDLLVCDVSFVSVTKVLAAPLSLCTGDADAVILIKPQFEVGPEHIGKGGLVTNEAAIANANESVIAFMAEAGWALRQSLPSPITGGDGNRETVAMFRRGAG</sequence>
<keyword evidence="5" id="KW-0489">Methyltransferase</keyword>
<dbReference type="InterPro" id="IPR036986">
    <property type="entry name" value="S4_RNA-bd_sf"/>
</dbReference>
<dbReference type="OrthoDB" id="9784736at2"/>
<dbReference type="Gene3D" id="3.40.50.150">
    <property type="entry name" value="Vaccinia Virus protein VP39"/>
    <property type="match status" value="1"/>
</dbReference>
<evidence type="ECO:0000313" key="6">
    <source>
        <dbReference type="Proteomes" id="UP000183447"/>
    </source>
</evidence>
<evidence type="ECO:0000259" key="4">
    <source>
        <dbReference type="SMART" id="SM00363"/>
    </source>
</evidence>
<dbReference type="InterPro" id="IPR047048">
    <property type="entry name" value="TlyA"/>
</dbReference>
<evidence type="ECO:0000256" key="2">
    <source>
        <dbReference type="ARBA" id="ARBA00029460"/>
    </source>
</evidence>
<dbReference type="PIRSF" id="PIRSF005578">
    <property type="entry name" value="TlyA"/>
    <property type="match status" value="1"/>
</dbReference>
<dbReference type="Pfam" id="PF01479">
    <property type="entry name" value="S4"/>
    <property type="match status" value="1"/>
</dbReference>
<keyword evidence="5" id="KW-0808">Transferase</keyword>
<dbReference type="GO" id="GO:0003723">
    <property type="term" value="F:RNA binding"/>
    <property type="evidence" value="ECO:0007669"/>
    <property type="project" value="UniProtKB-KW"/>
</dbReference>
<dbReference type="NCBIfam" id="TIGR00478">
    <property type="entry name" value="tly"/>
    <property type="match status" value="1"/>
</dbReference>
<dbReference type="InterPro" id="IPR002877">
    <property type="entry name" value="RNA_MeTrfase_FtsJ_dom"/>
</dbReference>
<evidence type="ECO:0000313" key="5">
    <source>
        <dbReference type="EMBL" id="SFZ86064.1"/>
    </source>
</evidence>
<dbReference type="Proteomes" id="UP000183447">
    <property type="component" value="Unassembled WGS sequence"/>
</dbReference>
<dbReference type="SMART" id="SM00363">
    <property type="entry name" value="S4"/>
    <property type="match status" value="1"/>
</dbReference>
<dbReference type="CDD" id="cd00165">
    <property type="entry name" value="S4"/>
    <property type="match status" value="1"/>
</dbReference>
<dbReference type="InterPro" id="IPR029063">
    <property type="entry name" value="SAM-dependent_MTases_sf"/>
</dbReference>
<comment type="similarity">
    <text evidence="2">Belongs to the TlyA family.</text>
</comment>
<dbReference type="RefSeq" id="WP_072345380.1">
    <property type="nucleotide sequence ID" value="NZ_FPKU01000003.1"/>
</dbReference>
<dbReference type="AlphaFoldDB" id="A0A1K2I161"/>
<dbReference type="InterPro" id="IPR004538">
    <property type="entry name" value="Hemolysin_A/TlyA"/>
</dbReference>
<evidence type="ECO:0000256" key="3">
    <source>
        <dbReference type="PROSITE-ProRule" id="PRU00182"/>
    </source>
</evidence>
<accession>A0A1K2I161</accession>
<dbReference type="GO" id="GO:0032259">
    <property type="term" value="P:methylation"/>
    <property type="evidence" value="ECO:0007669"/>
    <property type="project" value="UniProtKB-KW"/>
</dbReference>
<organism evidence="5 6">
    <name type="scientific">Devosia enhydra</name>
    <dbReference type="NCBI Taxonomy" id="665118"/>
    <lineage>
        <taxon>Bacteria</taxon>
        <taxon>Pseudomonadati</taxon>
        <taxon>Pseudomonadota</taxon>
        <taxon>Alphaproteobacteria</taxon>
        <taxon>Hyphomicrobiales</taxon>
        <taxon>Devosiaceae</taxon>
        <taxon>Devosia</taxon>
    </lineage>
</organism>
<reference evidence="5 6" key="1">
    <citation type="submission" date="2016-11" db="EMBL/GenBank/DDBJ databases">
        <authorList>
            <person name="Jaros S."/>
            <person name="Januszkiewicz K."/>
            <person name="Wedrychowicz H."/>
        </authorList>
    </citation>
    <scope>NUCLEOTIDE SEQUENCE [LARGE SCALE GENOMIC DNA]</scope>
    <source>
        <strain evidence="5 6">ATCC 23634</strain>
    </source>
</reference>
<feature type="domain" description="RNA-binding S4" evidence="4">
    <location>
        <begin position="4"/>
        <end position="69"/>
    </location>
</feature>
<dbReference type="SUPFAM" id="SSF55174">
    <property type="entry name" value="Alpha-L RNA-binding motif"/>
    <property type="match status" value="1"/>
</dbReference>
<dbReference type="SUPFAM" id="SSF53335">
    <property type="entry name" value="S-adenosyl-L-methionine-dependent methyltransferases"/>
    <property type="match status" value="1"/>
</dbReference>
<dbReference type="GO" id="GO:0008168">
    <property type="term" value="F:methyltransferase activity"/>
    <property type="evidence" value="ECO:0007669"/>
    <property type="project" value="UniProtKB-KW"/>
</dbReference>